<dbReference type="InterPro" id="IPR043129">
    <property type="entry name" value="ATPase_NBD"/>
</dbReference>
<gene>
    <name evidence="3" type="primary">tsaB</name>
    <name evidence="3" type="ORF">CMN54_08695</name>
</gene>
<dbReference type="NCBIfam" id="TIGR03725">
    <property type="entry name" value="T6A_YeaZ"/>
    <property type="match status" value="1"/>
</dbReference>
<dbReference type="Proteomes" id="UP000226525">
    <property type="component" value="Unassembled WGS sequence"/>
</dbReference>
<dbReference type="InterPro" id="IPR000905">
    <property type="entry name" value="Gcp-like_dom"/>
</dbReference>
<dbReference type="GO" id="GO:0002949">
    <property type="term" value="P:tRNA threonylcarbamoyladenosine modification"/>
    <property type="evidence" value="ECO:0007669"/>
    <property type="project" value="InterPro"/>
</dbReference>
<feature type="domain" description="Gcp-like" evidence="2">
    <location>
        <begin position="33"/>
        <end position="171"/>
    </location>
</feature>
<dbReference type="Pfam" id="PF00814">
    <property type="entry name" value="TsaD"/>
    <property type="match status" value="1"/>
</dbReference>
<keyword evidence="3" id="KW-0808">Transferase</keyword>
<keyword evidence="1" id="KW-0175">Coiled coil</keyword>
<protein>
    <submittedName>
        <fullName evidence="3">tRNA (Adenosine(37)-N6)-threonylcarbamoyltransferase complex dimerization subunit type 1 TsaB</fullName>
    </submittedName>
</protein>
<name>A0A2D6YK79_9DELT</name>
<evidence type="ECO:0000313" key="3">
    <source>
        <dbReference type="EMBL" id="MAH63505.1"/>
    </source>
</evidence>
<comment type="caution">
    <text evidence="3">The sequence shown here is derived from an EMBL/GenBank/DDBJ whole genome shotgun (WGS) entry which is preliminary data.</text>
</comment>
<organism evidence="3 4">
    <name type="scientific">SAR324 cluster bacterium</name>
    <dbReference type="NCBI Taxonomy" id="2024889"/>
    <lineage>
        <taxon>Bacteria</taxon>
        <taxon>Deltaproteobacteria</taxon>
        <taxon>SAR324 cluster</taxon>
    </lineage>
</organism>
<evidence type="ECO:0000256" key="1">
    <source>
        <dbReference type="SAM" id="Coils"/>
    </source>
</evidence>
<proteinExistence type="predicted"/>
<dbReference type="Gene3D" id="3.30.420.40">
    <property type="match status" value="2"/>
</dbReference>
<dbReference type="GO" id="GO:0016740">
    <property type="term" value="F:transferase activity"/>
    <property type="evidence" value="ECO:0007669"/>
    <property type="project" value="UniProtKB-KW"/>
</dbReference>
<reference evidence="4" key="1">
    <citation type="submission" date="2017-09" db="EMBL/GenBank/DDBJ databases">
        <title>The Reconstruction of 2,631 Draft Metagenome-Assembled Genomes from the Global Oceans.</title>
        <authorList>
            <person name="Tully B.J."/>
            <person name="Graham E.D."/>
            <person name="Heidelberg J.F."/>
        </authorList>
    </citation>
    <scope>NUCLEOTIDE SEQUENCE [LARGE SCALE GENOMIC DNA]</scope>
</reference>
<dbReference type="EMBL" id="NZEX01000096">
    <property type="protein sequence ID" value="MAH63505.1"/>
    <property type="molecule type" value="Genomic_DNA"/>
</dbReference>
<evidence type="ECO:0000313" key="4">
    <source>
        <dbReference type="Proteomes" id="UP000226525"/>
    </source>
</evidence>
<evidence type="ECO:0000259" key="2">
    <source>
        <dbReference type="Pfam" id="PF00814"/>
    </source>
</evidence>
<feature type="coiled-coil region" evidence="1">
    <location>
        <begin position="33"/>
        <end position="60"/>
    </location>
</feature>
<dbReference type="InterPro" id="IPR022496">
    <property type="entry name" value="T6A_TsaB"/>
</dbReference>
<accession>A0A2D6YK79</accession>
<dbReference type="AlphaFoldDB" id="A0A2D6YK79"/>
<sequence length="221" mass="25473">MKSLVLDTLFENLSLGLLEDHEVRALLYTHCRRRNAKIVLAQLQELLRNLNWDLENLDELIVNRGPGSYTGVRIALSVVRTIAQVLKLPIRCVTSLEVMAFQVSPRLKPFPVMLNCTRQEVFWAWFEFNEKGVPEMTSEIELVVLKDLPNAVLESPAHILQLGQRRDPELNKLEKLFLHYPVPDAWMIHQAVHLGQVKALPIEQVQPLYIKKDVQTKSLIR</sequence>
<dbReference type="SUPFAM" id="SSF53067">
    <property type="entry name" value="Actin-like ATPase domain"/>
    <property type="match status" value="1"/>
</dbReference>